<feature type="transmembrane region" description="Helical" evidence="1">
    <location>
        <begin position="42"/>
        <end position="63"/>
    </location>
</feature>
<sequence length="83" mass="9326">MEAIQTRVQDAFGNYRTAAIITIIVLIIALIVLFFRTVGNNWFLWLIIIIGIVVLIFLSRNLWSNLRDAVLGPIGNITNARTA</sequence>
<evidence type="ECO:0000256" key="1">
    <source>
        <dbReference type="SAM" id="Phobius"/>
    </source>
</evidence>
<reference evidence="2" key="1">
    <citation type="journal article" date="2020" name="Nature">
        <title>Giant virus diversity and host interactions through global metagenomics.</title>
        <authorList>
            <person name="Schulz F."/>
            <person name="Roux S."/>
            <person name="Paez-Espino D."/>
            <person name="Jungbluth S."/>
            <person name="Walsh D.A."/>
            <person name="Denef V.J."/>
            <person name="McMahon K.D."/>
            <person name="Konstantinidis K.T."/>
            <person name="Eloe-Fadrosh E.A."/>
            <person name="Kyrpides N.C."/>
            <person name="Woyke T."/>
        </authorList>
    </citation>
    <scope>NUCLEOTIDE SEQUENCE</scope>
    <source>
        <strain evidence="2">GVMAG-M-3300017651-5</strain>
    </source>
</reference>
<proteinExistence type="predicted"/>
<protein>
    <submittedName>
        <fullName evidence="2">Uncharacterized protein</fullName>
    </submittedName>
</protein>
<dbReference type="AlphaFoldDB" id="A0A6C0BN16"/>
<keyword evidence="1" id="KW-1133">Transmembrane helix</keyword>
<keyword evidence="1" id="KW-0472">Membrane</keyword>
<accession>A0A6C0BN16</accession>
<name>A0A6C0BN16_9ZZZZ</name>
<feature type="transmembrane region" description="Helical" evidence="1">
    <location>
        <begin position="15"/>
        <end position="35"/>
    </location>
</feature>
<dbReference type="EMBL" id="MN739192">
    <property type="protein sequence ID" value="QHS92798.1"/>
    <property type="molecule type" value="Genomic_DNA"/>
</dbReference>
<organism evidence="2">
    <name type="scientific">viral metagenome</name>
    <dbReference type="NCBI Taxonomy" id="1070528"/>
    <lineage>
        <taxon>unclassified sequences</taxon>
        <taxon>metagenomes</taxon>
        <taxon>organismal metagenomes</taxon>
    </lineage>
</organism>
<keyword evidence="1" id="KW-0812">Transmembrane</keyword>
<evidence type="ECO:0000313" key="2">
    <source>
        <dbReference type="EMBL" id="QHS92798.1"/>
    </source>
</evidence>